<dbReference type="SFLD" id="SFLDG01129">
    <property type="entry name" value="C1.5:_HAD__Beta-PGM__Phosphata"/>
    <property type="match status" value="1"/>
</dbReference>
<dbReference type="OrthoDB" id="9792518at2"/>
<proteinExistence type="predicted"/>
<protein>
    <submittedName>
        <fullName evidence="1">Haloacid dehalogenase</fullName>
    </submittedName>
</protein>
<dbReference type="AlphaFoldDB" id="A0A0C2VSS6"/>
<evidence type="ECO:0000313" key="2">
    <source>
        <dbReference type="Proteomes" id="UP000031938"/>
    </source>
</evidence>
<dbReference type="InterPro" id="IPR036412">
    <property type="entry name" value="HAD-like_sf"/>
</dbReference>
<dbReference type="STRING" id="889306.KP78_03470"/>
<dbReference type="Gene3D" id="3.40.50.1000">
    <property type="entry name" value="HAD superfamily/HAD-like"/>
    <property type="match status" value="1"/>
</dbReference>
<dbReference type="SUPFAM" id="SSF56784">
    <property type="entry name" value="HAD-like"/>
    <property type="match status" value="1"/>
</dbReference>
<dbReference type="Gene3D" id="1.10.150.240">
    <property type="entry name" value="Putative phosphatase, domain 2"/>
    <property type="match status" value="1"/>
</dbReference>
<dbReference type="RefSeq" id="WP_041085739.1">
    <property type="nucleotide sequence ID" value="NZ_JXRP01000006.1"/>
</dbReference>
<dbReference type="InterPro" id="IPR023214">
    <property type="entry name" value="HAD_sf"/>
</dbReference>
<dbReference type="GO" id="GO:0008967">
    <property type="term" value="F:phosphoglycolate phosphatase activity"/>
    <property type="evidence" value="ECO:0007669"/>
    <property type="project" value="TreeGrafter"/>
</dbReference>
<dbReference type="PATRIC" id="fig|889306.3.peg.349"/>
<dbReference type="GO" id="GO:0005829">
    <property type="term" value="C:cytosol"/>
    <property type="evidence" value="ECO:0007669"/>
    <property type="project" value="TreeGrafter"/>
</dbReference>
<keyword evidence="2" id="KW-1185">Reference proteome</keyword>
<sequence length="208" mass="23437">MALLLFDLDGTLVDSTDYLTKAIHLSIEDMPHLEKPSRELVQSAFGLTGGPFWKKVVPEATIQEVNMIRTRRRTFLDQLVKGNNILFPGVRETLAKLKEQGHTLSTASNCGTHYLNMILDTQDIRDYFTNPICLGTINGEKKADILTAHFKHFPKENVLMIGDRLSDIEAARAHDVPAVICTYGFGHEGEWKQADYRIGQIEDILKLV</sequence>
<dbReference type="EMBL" id="JXRP01000006">
    <property type="protein sequence ID" value="KIL51977.1"/>
    <property type="molecule type" value="Genomic_DNA"/>
</dbReference>
<dbReference type="InterPro" id="IPR041492">
    <property type="entry name" value="HAD_2"/>
</dbReference>
<dbReference type="PANTHER" id="PTHR43434">
    <property type="entry name" value="PHOSPHOGLYCOLATE PHOSPHATASE"/>
    <property type="match status" value="1"/>
</dbReference>
<reference evidence="1 2" key="1">
    <citation type="submission" date="2015-01" db="EMBL/GenBank/DDBJ databases">
        <title>Genome sequencing of Jeotgalibacillus soli.</title>
        <authorList>
            <person name="Goh K.M."/>
            <person name="Chan K.-G."/>
            <person name="Yaakop A.S."/>
            <person name="Ee R."/>
            <person name="Gan H.M."/>
            <person name="Chan C.S."/>
        </authorList>
    </citation>
    <scope>NUCLEOTIDE SEQUENCE [LARGE SCALE GENOMIC DNA]</scope>
    <source>
        <strain evidence="1 2">P9</strain>
    </source>
</reference>
<dbReference type="InterPro" id="IPR023198">
    <property type="entry name" value="PGP-like_dom2"/>
</dbReference>
<dbReference type="InterPro" id="IPR050155">
    <property type="entry name" value="HAD-like_hydrolase_sf"/>
</dbReference>
<dbReference type="PANTHER" id="PTHR43434:SF1">
    <property type="entry name" value="PHOSPHOGLYCOLATE PHOSPHATASE"/>
    <property type="match status" value="1"/>
</dbReference>
<dbReference type="SFLD" id="SFLDS00003">
    <property type="entry name" value="Haloacid_Dehalogenase"/>
    <property type="match status" value="1"/>
</dbReference>
<dbReference type="GO" id="GO:0006281">
    <property type="term" value="P:DNA repair"/>
    <property type="evidence" value="ECO:0007669"/>
    <property type="project" value="TreeGrafter"/>
</dbReference>
<dbReference type="Proteomes" id="UP000031938">
    <property type="component" value="Unassembled WGS sequence"/>
</dbReference>
<comment type="caution">
    <text evidence="1">The sequence shown here is derived from an EMBL/GenBank/DDBJ whole genome shotgun (WGS) entry which is preliminary data.</text>
</comment>
<dbReference type="Pfam" id="PF13419">
    <property type="entry name" value="HAD_2"/>
    <property type="match status" value="1"/>
</dbReference>
<accession>A0A0C2VSS6</accession>
<organism evidence="1 2">
    <name type="scientific">Jeotgalibacillus soli</name>
    <dbReference type="NCBI Taxonomy" id="889306"/>
    <lineage>
        <taxon>Bacteria</taxon>
        <taxon>Bacillati</taxon>
        <taxon>Bacillota</taxon>
        <taxon>Bacilli</taxon>
        <taxon>Bacillales</taxon>
        <taxon>Caryophanaceae</taxon>
        <taxon>Jeotgalibacillus</taxon>
    </lineage>
</organism>
<name>A0A0C2VSS6_9BACL</name>
<evidence type="ECO:0000313" key="1">
    <source>
        <dbReference type="EMBL" id="KIL51977.1"/>
    </source>
</evidence>
<gene>
    <name evidence="1" type="ORF">KP78_03470</name>
</gene>